<evidence type="ECO:0000259" key="2">
    <source>
        <dbReference type="Pfam" id="PF12146"/>
    </source>
</evidence>
<name>A0A7T0G1K1_9BACT</name>
<dbReference type="InterPro" id="IPR002471">
    <property type="entry name" value="Pept_S9_AS"/>
</dbReference>
<dbReference type="PANTHER" id="PTHR12277:SF81">
    <property type="entry name" value="PROTEIN ABHD13"/>
    <property type="match status" value="1"/>
</dbReference>
<dbReference type="Pfam" id="PF12146">
    <property type="entry name" value="Hydrolase_4"/>
    <property type="match status" value="1"/>
</dbReference>
<dbReference type="AlphaFoldDB" id="A0A7T0G1K1"/>
<dbReference type="PROSITE" id="PS00708">
    <property type="entry name" value="PRO_ENDOPEP_SER"/>
    <property type="match status" value="1"/>
</dbReference>
<sequence>MFMSLVLVVSLVIVLIPFFENRVIYHPICYPNGLWNPESEGLNVENVWFKSPDGTQLHGWFVPTSKAKTTLLWFHGNAGNLSHRSENIQKLQSLGTNIFIFDYRGYGRSEGKPGARGLSKDSQAAYDWLVKGKNISPENIILFGRSLGGVFAAEVAANNRAAGLILESTFTNIRDMSREVIPLVPVHPFLRASFDPEAILKTLTIPKLILHGTDDKIIPYRLGRALFNSAAEPKKFYDIKGSGHNDTYVTGGEDYFNTILDFIKLAVS</sequence>
<proteinExistence type="predicted"/>
<dbReference type="Gene3D" id="3.40.50.1820">
    <property type="entry name" value="alpha/beta hydrolase"/>
    <property type="match status" value="1"/>
</dbReference>
<evidence type="ECO:0000313" key="4">
    <source>
        <dbReference type="Proteomes" id="UP000594688"/>
    </source>
</evidence>
<gene>
    <name evidence="3" type="ORF">G3M70_01060</name>
</gene>
<dbReference type="InterPro" id="IPR022742">
    <property type="entry name" value="Hydrolase_4"/>
</dbReference>
<dbReference type="SUPFAM" id="SSF53474">
    <property type="entry name" value="alpha/beta-Hydrolases"/>
    <property type="match status" value="1"/>
</dbReference>
<reference evidence="3 4" key="1">
    <citation type="submission" date="2020-02" db="EMBL/GenBank/DDBJ databases">
        <title>Genomic and physiological characterization of two novel Nitrospinaceae genera.</title>
        <authorList>
            <person name="Mueller A.J."/>
            <person name="Jung M.-Y."/>
            <person name="Strachan C.R."/>
            <person name="Herbold C.W."/>
            <person name="Kirkegaard R.H."/>
            <person name="Daims H."/>
        </authorList>
    </citation>
    <scope>NUCLEOTIDE SEQUENCE [LARGE SCALE GENOMIC DNA]</scope>
    <source>
        <strain evidence="3">EB</strain>
    </source>
</reference>
<dbReference type="Proteomes" id="UP000594688">
    <property type="component" value="Chromosome"/>
</dbReference>
<dbReference type="InterPro" id="IPR029058">
    <property type="entry name" value="AB_hydrolase_fold"/>
</dbReference>
<dbReference type="GO" id="GO:0004252">
    <property type="term" value="F:serine-type endopeptidase activity"/>
    <property type="evidence" value="ECO:0007669"/>
    <property type="project" value="InterPro"/>
</dbReference>
<protein>
    <submittedName>
        <fullName evidence="3">Alpha/beta hydrolase</fullName>
    </submittedName>
</protein>
<accession>A0A7T0G1K1</accession>
<dbReference type="GO" id="GO:0006508">
    <property type="term" value="P:proteolysis"/>
    <property type="evidence" value="ECO:0007669"/>
    <property type="project" value="InterPro"/>
</dbReference>
<organism evidence="3 4">
    <name type="scientific">Candidatus Nitronauta litoralis</name>
    <dbReference type="NCBI Taxonomy" id="2705533"/>
    <lineage>
        <taxon>Bacteria</taxon>
        <taxon>Pseudomonadati</taxon>
        <taxon>Nitrospinota/Tectimicrobiota group</taxon>
        <taxon>Nitrospinota</taxon>
        <taxon>Nitrospinia</taxon>
        <taxon>Nitrospinales</taxon>
        <taxon>Nitrospinaceae</taxon>
        <taxon>Candidatus Nitronauta</taxon>
    </lineage>
</organism>
<dbReference type="KEGG" id="nli:G3M70_01060"/>
<evidence type="ECO:0000313" key="3">
    <source>
        <dbReference type="EMBL" id="QPJ63665.1"/>
    </source>
</evidence>
<dbReference type="EMBL" id="CP048685">
    <property type="protein sequence ID" value="QPJ63665.1"/>
    <property type="molecule type" value="Genomic_DNA"/>
</dbReference>
<evidence type="ECO:0000256" key="1">
    <source>
        <dbReference type="ARBA" id="ARBA00022801"/>
    </source>
</evidence>
<keyword evidence="1 3" id="KW-0378">Hydrolase</keyword>
<dbReference type="PANTHER" id="PTHR12277">
    <property type="entry name" value="ALPHA/BETA HYDROLASE DOMAIN-CONTAINING PROTEIN"/>
    <property type="match status" value="1"/>
</dbReference>
<feature type="domain" description="Serine aminopeptidase S33" evidence="2">
    <location>
        <begin position="66"/>
        <end position="180"/>
    </location>
</feature>